<dbReference type="Proteomes" id="UP001497535">
    <property type="component" value="Unassembled WGS sequence"/>
</dbReference>
<accession>A0ACB1A1A7</accession>
<protein>
    <submittedName>
        <fullName evidence="1">Uncharacterized protein</fullName>
    </submittedName>
</protein>
<reference evidence="1" key="1">
    <citation type="submission" date="2023-11" db="EMBL/GenBank/DDBJ databases">
        <authorList>
            <person name="Poullet M."/>
        </authorList>
    </citation>
    <scope>NUCLEOTIDE SEQUENCE</scope>
    <source>
        <strain evidence="1">E1834</strain>
    </source>
</reference>
<keyword evidence="2" id="KW-1185">Reference proteome</keyword>
<comment type="caution">
    <text evidence="1">The sequence shown here is derived from an EMBL/GenBank/DDBJ whole genome shotgun (WGS) entry which is preliminary data.</text>
</comment>
<sequence length="85" mass="9798">MPTFLCLCIREFLVFVALFTIVAQYNFSNNPVIFVILLFFSCLPLLFSHTFKFSESGTRARLSLKEFKKVRRGAEGKTGKVERNI</sequence>
<dbReference type="EMBL" id="CAVMJV010000057">
    <property type="protein sequence ID" value="CAK5085232.1"/>
    <property type="molecule type" value="Genomic_DNA"/>
</dbReference>
<evidence type="ECO:0000313" key="2">
    <source>
        <dbReference type="Proteomes" id="UP001497535"/>
    </source>
</evidence>
<proteinExistence type="predicted"/>
<gene>
    <name evidence="1" type="ORF">MENTE1834_LOCUS32670</name>
</gene>
<evidence type="ECO:0000313" key="1">
    <source>
        <dbReference type="EMBL" id="CAK5085232.1"/>
    </source>
</evidence>
<organism evidence="1 2">
    <name type="scientific">Meloidogyne enterolobii</name>
    <name type="common">Root-knot nematode worm</name>
    <name type="synonym">Meloidogyne mayaguensis</name>
    <dbReference type="NCBI Taxonomy" id="390850"/>
    <lineage>
        <taxon>Eukaryota</taxon>
        <taxon>Metazoa</taxon>
        <taxon>Ecdysozoa</taxon>
        <taxon>Nematoda</taxon>
        <taxon>Chromadorea</taxon>
        <taxon>Rhabditida</taxon>
        <taxon>Tylenchina</taxon>
        <taxon>Tylenchomorpha</taxon>
        <taxon>Tylenchoidea</taxon>
        <taxon>Meloidogynidae</taxon>
        <taxon>Meloidogyninae</taxon>
        <taxon>Meloidogyne</taxon>
    </lineage>
</organism>
<name>A0ACB1A1A7_MELEN</name>